<evidence type="ECO:0000313" key="3">
    <source>
        <dbReference type="EMBL" id="GHC85941.1"/>
    </source>
</evidence>
<dbReference type="InterPro" id="IPR029016">
    <property type="entry name" value="GAF-like_dom_sf"/>
</dbReference>
<dbReference type="Proteomes" id="UP000638353">
    <property type="component" value="Unassembled WGS sequence"/>
</dbReference>
<dbReference type="SUPFAM" id="SSF81606">
    <property type="entry name" value="PP2C-like"/>
    <property type="match status" value="1"/>
</dbReference>
<accession>A0A918WV04</accession>
<evidence type="ECO:0000256" key="1">
    <source>
        <dbReference type="ARBA" id="ARBA00022801"/>
    </source>
</evidence>
<evidence type="ECO:0000313" key="4">
    <source>
        <dbReference type="Proteomes" id="UP000638353"/>
    </source>
</evidence>
<dbReference type="Pfam" id="PF07228">
    <property type="entry name" value="SpoIIE"/>
    <property type="match status" value="1"/>
</dbReference>
<evidence type="ECO:0000259" key="2">
    <source>
        <dbReference type="SMART" id="SM00331"/>
    </source>
</evidence>
<comment type="caution">
    <text evidence="3">The sequence shown here is derived from an EMBL/GenBank/DDBJ whole genome shotgun (WGS) entry which is preliminary data.</text>
</comment>
<dbReference type="PANTHER" id="PTHR43156:SF2">
    <property type="entry name" value="STAGE II SPORULATION PROTEIN E"/>
    <property type="match status" value="1"/>
</dbReference>
<sequence length="554" mass="58671">MTSFPRSTDRPAEGAPPAAAIGAAQVHALVESGIGAVVMLDGAGLVRLLNEPARALFPLLREAGTLSEPLVPGWLADAQNELLPEAQGVFGAKELTARRMSLPDGYGAWLLDDVTLEVVWQRRWQEERERAEFLARASARLLTSLNWHKSVQAAAELASERMADAAVVVAGTGARRMWFTSAVDGRVTDERVLSENVAEVPGLADALAGFPPLPARWLAPELAPDWLVPDGFGPLGSVVVTPMPGNGVPAGALILLRRTRTPVFNEDEEVFARVFAARAGAAVSAAALYAEKAETTAVLQRSLLPPVLRRSSSLDLAATYRASRATDLIGGDFYDVHPGPDPGDETFLVLGDVCGKGAKAAVLTGKIRNTLSALRHVESDHGRLLSLLNSTLLEDTDSRFATMVLAGATPLAHGDVALRLTAAGHPPPLIVRADGTVEEIPTGGTLIGALPQITTRTCRTVLRAGDLCLLYSDGVTEARGGPDGREMLGDNRLRAALSECARMPVEAVIERVESLTTQWLGTREHDDIALLGIAAPRGTHLSMVNGTGRGRFTG</sequence>
<name>A0A918WV04_9ACTN</name>
<reference evidence="3" key="2">
    <citation type="submission" date="2020-09" db="EMBL/GenBank/DDBJ databases">
        <authorList>
            <person name="Sun Q."/>
            <person name="Ohkuma M."/>
        </authorList>
    </citation>
    <scope>NUCLEOTIDE SEQUENCE</scope>
    <source>
        <strain evidence="3">JCM 4637</strain>
    </source>
</reference>
<dbReference type="RefSeq" id="WP_229897585.1">
    <property type="nucleotide sequence ID" value="NZ_BMVC01000003.1"/>
</dbReference>
<reference evidence="3" key="1">
    <citation type="journal article" date="2014" name="Int. J. Syst. Evol. Microbiol.">
        <title>Complete genome sequence of Corynebacterium casei LMG S-19264T (=DSM 44701T), isolated from a smear-ripened cheese.</title>
        <authorList>
            <consortium name="US DOE Joint Genome Institute (JGI-PGF)"/>
            <person name="Walter F."/>
            <person name="Albersmeier A."/>
            <person name="Kalinowski J."/>
            <person name="Ruckert C."/>
        </authorList>
    </citation>
    <scope>NUCLEOTIDE SEQUENCE</scope>
    <source>
        <strain evidence="3">JCM 4637</strain>
    </source>
</reference>
<dbReference type="SUPFAM" id="SSF55781">
    <property type="entry name" value="GAF domain-like"/>
    <property type="match status" value="1"/>
</dbReference>
<proteinExistence type="predicted"/>
<keyword evidence="1" id="KW-0378">Hydrolase</keyword>
<dbReference type="PANTHER" id="PTHR43156">
    <property type="entry name" value="STAGE II SPORULATION PROTEIN E-RELATED"/>
    <property type="match status" value="1"/>
</dbReference>
<dbReference type="SMART" id="SM00331">
    <property type="entry name" value="PP2C_SIG"/>
    <property type="match status" value="1"/>
</dbReference>
<organism evidence="3 4">
    <name type="scientific">Streptomyces finlayi</name>
    <dbReference type="NCBI Taxonomy" id="67296"/>
    <lineage>
        <taxon>Bacteria</taxon>
        <taxon>Bacillati</taxon>
        <taxon>Actinomycetota</taxon>
        <taxon>Actinomycetes</taxon>
        <taxon>Kitasatosporales</taxon>
        <taxon>Streptomycetaceae</taxon>
        <taxon>Streptomyces</taxon>
    </lineage>
</organism>
<dbReference type="Gene3D" id="3.30.450.40">
    <property type="match status" value="1"/>
</dbReference>
<feature type="domain" description="PPM-type phosphatase" evidence="2">
    <location>
        <begin position="311"/>
        <end position="535"/>
    </location>
</feature>
<dbReference type="GO" id="GO:0016791">
    <property type="term" value="F:phosphatase activity"/>
    <property type="evidence" value="ECO:0007669"/>
    <property type="project" value="TreeGrafter"/>
</dbReference>
<dbReference type="EMBL" id="BMVC01000003">
    <property type="protein sequence ID" value="GHC85941.1"/>
    <property type="molecule type" value="Genomic_DNA"/>
</dbReference>
<dbReference type="AlphaFoldDB" id="A0A918WV04"/>
<dbReference type="InterPro" id="IPR052016">
    <property type="entry name" value="Bact_Sigma-Reg"/>
</dbReference>
<dbReference type="Gene3D" id="3.60.40.10">
    <property type="entry name" value="PPM-type phosphatase domain"/>
    <property type="match status" value="1"/>
</dbReference>
<dbReference type="InterPro" id="IPR001932">
    <property type="entry name" value="PPM-type_phosphatase-like_dom"/>
</dbReference>
<protein>
    <recommendedName>
        <fullName evidence="2">PPM-type phosphatase domain-containing protein</fullName>
    </recommendedName>
</protein>
<gene>
    <name evidence="3" type="ORF">GCM10010334_16500</name>
</gene>
<dbReference type="InterPro" id="IPR036457">
    <property type="entry name" value="PPM-type-like_dom_sf"/>
</dbReference>